<keyword evidence="2" id="KW-0238">DNA-binding</keyword>
<dbReference type="InterPro" id="IPR010499">
    <property type="entry name" value="AraC_E-bd"/>
</dbReference>
<keyword evidence="1" id="KW-0805">Transcription regulation</keyword>
<dbReference type="Proteomes" id="UP000564806">
    <property type="component" value="Unassembled WGS sequence"/>
</dbReference>
<dbReference type="PANTHER" id="PTHR40055">
    <property type="entry name" value="TRANSCRIPTIONAL REGULATOR YGIV-RELATED"/>
    <property type="match status" value="1"/>
</dbReference>
<dbReference type="Pfam" id="PF12833">
    <property type="entry name" value="HTH_18"/>
    <property type="match status" value="1"/>
</dbReference>
<protein>
    <submittedName>
        <fullName evidence="5">AraC family transcriptional regulator</fullName>
    </submittedName>
</protein>
<dbReference type="InterPro" id="IPR020449">
    <property type="entry name" value="Tscrpt_reg_AraC-type_HTH"/>
</dbReference>
<dbReference type="InterPro" id="IPR029442">
    <property type="entry name" value="GyrI-like"/>
</dbReference>
<evidence type="ECO:0000256" key="2">
    <source>
        <dbReference type="ARBA" id="ARBA00023125"/>
    </source>
</evidence>
<dbReference type="InterPro" id="IPR009057">
    <property type="entry name" value="Homeodomain-like_sf"/>
</dbReference>
<keyword evidence="6" id="KW-1185">Reference proteome</keyword>
<reference evidence="5" key="1">
    <citation type="submission" date="2020-06" db="EMBL/GenBank/DDBJ databases">
        <title>Paenibacillus sp. nov., isolated from soil.</title>
        <authorList>
            <person name="Seo Y.L."/>
        </authorList>
    </citation>
    <scope>NUCLEOTIDE SEQUENCE [LARGE SCALE GENOMIC DNA]</scope>
    <source>
        <strain evidence="5">JW14</strain>
    </source>
</reference>
<dbReference type="InterPro" id="IPR018062">
    <property type="entry name" value="HTH_AraC-typ_CS"/>
</dbReference>
<dbReference type="SMART" id="SM00871">
    <property type="entry name" value="AraC_E_bind"/>
    <property type="match status" value="1"/>
</dbReference>
<dbReference type="InterPro" id="IPR050908">
    <property type="entry name" value="SmbC-like"/>
</dbReference>
<dbReference type="PROSITE" id="PS00041">
    <property type="entry name" value="HTH_ARAC_FAMILY_1"/>
    <property type="match status" value="1"/>
</dbReference>
<accession>A0A850ENC5</accession>
<feature type="domain" description="HTH araC/xylS-type" evidence="4">
    <location>
        <begin position="10"/>
        <end position="109"/>
    </location>
</feature>
<dbReference type="Gene3D" id="1.10.10.60">
    <property type="entry name" value="Homeodomain-like"/>
    <property type="match status" value="2"/>
</dbReference>
<dbReference type="PROSITE" id="PS01124">
    <property type="entry name" value="HTH_ARAC_FAMILY_2"/>
    <property type="match status" value="1"/>
</dbReference>
<dbReference type="InterPro" id="IPR018060">
    <property type="entry name" value="HTH_AraC"/>
</dbReference>
<dbReference type="Gene3D" id="3.20.80.10">
    <property type="entry name" value="Regulatory factor, effector binding domain"/>
    <property type="match status" value="1"/>
</dbReference>
<evidence type="ECO:0000313" key="6">
    <source>
        <dbReference type="Proteomes" id="UP000564806"/>
    </source>
</evidence>
<sequence length="308" mass="35231">MRDNEQDRMDHVVQYIKENSHKKLNLELLAGVSHLSKYHFSRIFTAKIGMTPVAFVNRERLHKATQLLAEGSHKTILEISIQCGFESVSTFNALFKRHYGQTPSEVRSRARKNSNYSAIFSNKQAELPPVERYNNHSTGNQLLKRVWDNMITTRELPGYEVAYVRHVGSYLDTRDAWDKLGQWASEQGLAPGQHSFIGISLDDSIFIDEMACRYDACVSLPSGFQQHGHALHIQFQTLSGGLYAVYPYYDTVEKFVLAYQNVFNLWLPNSQYEVDDRPCLEFCLNDPAQDAEGKVKVKLYVPIKQATS</sequence>
<dbReference type="SMART" id="SM00342">
    <property type="entry name" value="HTH_ARAC"/>
    <property type="match status" value="1"/>
</dbReference>
<dbReference type="EMBL" id="JABWCS010000206">
    <property type="protein sequence ID" value="NUU61037.1"/>
    <property type="molecule type" value="Genomic_DNA"/>
</dbReference>
<dbReference type="AlphaFoldDB" id="A0A850ENC5"/>
<dbReference type="PANTHER" id="PTHR40055:SF1">
    <property type="entry name" value="TRANSCRIPTIONAL REGULATOR YGIV-RELATED"/>
    <property type="match status" value="1"/>
</dbReference>
<dbReference type="SUPFAM" id="SSF46689">
    <property type="entry name" value="Homeodomain-like"/>
    <property type="match status" value="2"/>
</dbReference>
<proteinExistence type="predicted"/>
<keyword evidence="3" id="KW-0804">Transcription</keyword>
<evidence type="ECO:0000313" key="5">
    <source>
        <dbReference type="EMBL" id="NUU61037.1"/>
    </source>
</evidence>
<dbReference type="Pfam" id="PF06445">
    <property type="entry name" value="GyrI-like"/>
    <property type="match status" value="1"/>
</dbReference>
<gene>
    <name evidence="5" type="ORF">HPT30_11825</name>
</gene>
<dbReference type="InterPro" id="IPR011256">
    <property type="entry name" value="Reg_factor_effector_dom_sf"/>
</dbReference>
<comment type="caution">
    <text evidence="5">The sequence shown here is derived from an EMBL/GenBank/DDBJ whole genome shotgun (WGS) entry which is preliminary data.</text>
</comment>
<dbReference type="PRINTS" id="PR00032">
    <property type="entry name" value="HTHARAC"/>
</dbReference>
<evidence type="ECO:0000256" key="1">
    <source>
        <dbReference type="ARBA" id="ARBA00023015"/>
    </source>
</evidence>
<dbReference type="GO" id="GO:0043565">
    <property type="term" value="F:sequence-specific DNA binding"/>
    <property type="evidence" value="ECO:0007669"/>
    <property type="project" value="InterPro"/>
</dbReference>
<dbReference type="GO" id="GO:0003700">
    <property type="term" value="F:DNA-binding transcription factor activity"/>
    <property type="evidence" value="ECO:0007669"/>
    <property type="project" value="InterPro"/>
</dbReference>
<name>A0A850ENC5_9BACL</name>
<dbReference type="SUPFAM" id="SSF55136">
    <property type="entry name" value="Probable bacterial effector-binding domain"/>
    <property type="match status" value="1"/>
</dbReference>
<organism evidence="5 6">
    <name type="scientific">Paenibacillus agri</name>
    <dbReference type="NCBI Taxonomy" id="2744309"/>
    <lineage>
        <taxon>Bacteria</taxon>
        <taxon>Bacillati</taxon>
        <taxon>Bacillota</taxon>
        <taxon>Bacilli</taxon>
        <taxon>Bacillales</taxon>
        <taxon>Paenibacillaceae</taxon>
        <taxon>Paenibacillus</taxon>
    </lineage>
</organism>
<evidence type="ECO:0000256" key="3">
    <source>
        <dbReference type="ARBA" id="ARBA00023163"/>
    </source>
</evidence>
<evidence type="ECO:0000259" key="4">
    <source>
        <dbReference type="PROSITE" id="PS01124"/>
    </source>
</evidence>